<keyword evidence="1" id="KW-0472">Membrane</keyword>
<gene>
    <name evidence="2" type="ORF">GCM10025876_02820</name>
</gene>
<feature type="transmembrane region" description="Helical" evidence="1">
    <location>
        <begin position="290"/>
        <end position="310"/>
    </location>
</feature>
<keyword evidence="1" id="KW-1133">Transmembrane helix</keyword>
<keyword evidence="3" id="KW-1185">Reference proteome</keyword>
<dbReference type="RefSeq" id="WP_284327209.1">
    <property type="nucleotide sequence ID" value="NZ_BSUN01000001.1"/>
</dbReference>
<evidence type="ECO:0000313" key="3">
    <source>
        <dbReference type="Proteomes" id="UP001157125"/>
    </source>
</evidence>
<dbReference type="Proteomes" id="UP001157125">
    <property type="component" value="Unassembled WGS sequence"/>
</dbReference>
<feature type="transmembrane region" description="Helical" evidence="1">
    <location>
        <begin position="12"/>
        <end position="34"/>
    </location>
</feature>
<feature type="transmembrane region" description="Helical" evidence="1">
    <location>
        <begin position="176"/>
        <end position="199"/>
    </location>
</feature>
<sequence>MSTTPSTGRTIGGLAVGLSLLLSVMLLCFGLPAINSEPRDVPLAIVGDEATVGALESTLDAAQGGAFDVMAVTDAAAAEQSIRDREVYGALIPGSDGLTVDVASAASPTVAAALTAMGQAVAAQAGVEVTVNDVVPTSEDDPKGVGLSAGALPIALGGFMAGVATTLVIRGTRQRLVTMATFGVVAGLAMTAILEFAFGTLTGNFWASAAAATLGIVATGMTVLGLESLLGKPGIAIGAVLVVLLGNPLSGLTSAPELLPRPWGTIGQLLPPGATGTLLRNVAFFDGAAIAQPLMVLCSWLAIGVVLLWLSAWLSARRLAASTVDATGASVA</sequence>
<dbReference type="EMBL" id="BSUN01000001">
    <property type="protein sequence ID" value="GMA34078.1"/>
    <property type="molecule type" value="Genomic_DNA"/>
</dbReference>
<feature type="transmembrane region" description="Helical" evidence="1">
    <location>
        <begin position="145"/>
        <end position="169"/>
    </location>
</feature>
<evidence type="ECO:0000313" key="2">
    <source>
        <dbReference type="EMBL" id="GMA34078.1"/>
    </source>
</evidence>
<evidence type="ECO:0000256" key="1">
    <source>
        <dbReference type="SAM" id="Phobius"/>
    </source>
</evidence>
<name>A0ABQ6IAJ3_9MICO</name>
<organism evidence="2 3">
    <name type="scientific">Demequina litorisediminis</name>
    <dbReference type="NCBI Taxonomy" id="1849022"/>
    <lineage>
        <taxon>Bacteria</taxon>
        <taxon>Bacillati</taxon>
        <taxon>Actinomycetota</taxon>
        <taxon>Actinomycetes</taxon>
        <taxon>Micrococcales</taxon>
        <taxon>Demequinaceae</taxon>
        <taxon>Demequina</taxon>
    </lineage>
</organism>
<reference evidence="3" key="1">
    <citation type="journal article" date="2019" name="Int. J. Syst. Evol. Microbiol.">
        <title>The Global Catalogue of Microorganisms (GCM) 10K type strain sequencing project: providing services to taxonomists for standard genome sequencing and annotation.</title>
        <authorList>
            <consortium name="The Broad Institute Genomics Platform"/>
            <consortium name="The Broad Institute Genome Sequencing Center for Infectious Disease"/>
            <person name="Wu L."/>
            <person name="Ma J."/>
        </authorList>
    </citation>
    <scope>NUCLEOTIDE SEQUENCE [LARGE SCALE GENOMIC DNA]</scope>
    <source>
        <strain evidence="3">NBRC 112299</strain>
    </source>
</reference>
<comment type="caution">
    <text evidence="2">The sequence shown here is derived from an EMBL/GenBank/DDBJ whole genome shotgun (WGS) entry which is preliminary data.</text>
</comment>
<feature type="transmembrane region" description="Helical" evidence="1">
    <location>
        <begin position="205"/>
        <end position="226"/>
    </location>
</feature>
<feature type="transmembrane region" description="Helical" evidence="1">
    <location>
        <begin position="233"/>
        <end position="253"/>
    </location>
</feature>
<protein>
    <submittedName>
        <fullName evidence="2">Membrane protein</fullName>
    </submittedName>
</protein>
<keyword evidence="1" id="KW-0812">Transmembrane</keyword>
<proteinExistence type="predicted"/>
<accession>A0ABQ6IAJ3</accession>